<dbReference type="AlphaFoldDB" id="A0A2T9YQ63"/>
<evidence type="ECO:0000313" key="1">
    <source>
        <dbReference type="EMBL" id="PVU94479.1"/>
    </source>
</evidence>
<dbReference type="OrthoDB" id="6769862at2759"/>
<protein>
    <submittedName>
        <fullName evidence="1">Uncharacterized protein</fullName>
    </submittedName>
</protein>
<reference evidence="1 2" key="1">
    <citation type="journal article" date="2018" name="MBio">
        <title>Comparative Genomics Reveals the Core Gene Toolbox for the Fungus-Insect Symbiosis.</title>
        <authorList>
            <person name="Wang Y."/>
            <person name="Stata M."/>
            <person name="Wang W."/>
            <person name="Stajich J.E."/>
            <person name="White M.M."/>
            <person name="Moncalvo J.M."/>
        </authorList>
    </citation>
    <scope>NUCLEOTIDE SEQUENCE [LARGE SCALE GENOMIC DNA]</scope>
    <source>
        <strain evidence="1 2">SWE-8-4</strain>
    </source>
</reference>
<dbReference type="EMBL" id="MBFR01000088">
    <property type="protein sequence ID" value="PVU94479.1"/>
    <property type="molecule type" value="Genomic_DNA"/>
</dbReference>
<gene>
    <name evidence="1" type="ORF">BB561_002507</name>
</gene>
<name>A0A2T9YQ63_9FUNG</name>
<organism evidence="1 2">
    <name type="scientific">Smittium simulii</name>
    <dbReference type="NCBI Taxonomy" id="133385"/>
    <lineage>
        <taxon>Eukaryota</taxon>
        <taxon>Fungi</taxon>
        <taxon>Fungi incertae sedis</taxon>
        <taxon>Zoopagomycota</taxon>
        <taxon>Kickxellomycotina</taxon>
        <taxon>Harpellomycetes</taxon>
        <taxon>Harpellales</taxon>
        <taxon>Legeriomycetaceae</taxon>
        <taxon>Smittium</taxon>
    </lineage>
</organism>
<accession>A0A2T9YQ63</accession>
<dbReference type="Proteomes" id="UP000245383">
    <property type="component" value="Unassembled WGS sequence"/>
</dbReference>
<proteinExistence type="predicted"/>
<comment type="caution">
    <text evidence="1">The sequence shown here is derived from an EMBL/GenBank/DDBJ whole genome shotgun (WGS) entry which is preliminary data.</text>
</comment>
<evidence type="ECO:0000313" key="2">
    <source>
        <dbReference type="Proteomes" id="UP000245383"/>
    </source>
</evidence>
<keyword evidence="2" id="KW-1185">Reference proteome</keyword>
<sequence>MRGIHIKGSEETKRAGVSDKFVEFGNYPAQTITNLGIKFYRKSTSNISSFSSRPLNAEMLLRAQEQSTSKIGYMDINNYSNTTWRILVDFRFYSGLWTPYKALIHIDVKELLTKDTLEENSTGNYNIVLEDCNMVLGPTGTVYLTTTASTNNHSDSDPRSGLMKKSINLTESISAAQIVNYLAKIYSTDNLKPSTIKAYKSAILGLVKNSTEISNQGIFTEFFKTLNNLQ</sequence>